<evidence type="ECO:0000256" key="6">
    <source>
        <dbReference type="ARBA" id="ARBA00022729"/>
    </source>
</evidence>
<dbReference type="InterPro" id="IPR029056">
    <property type="entry name" value="Ribokinase-like"/>
</dbReference>
<keyword evidence="7" id="KW-0418">Kinase</keyword>
<keyword evidence="9" id="KW-0460">Magnesium</keyword>
<proteinExistence type="inferred from homology"/>
<evidence type="ECO:0000313" key="24">
    <source>
        <dbReference type="EMBL" id="ELV11281.1"/>
    </source>
</evidence>
<comment type="catalytic activity">
    <reaction evidence="12">
        <text>beta-D-GalNAc-(1-&gt;4)-alpha-L-IdoA-(1-&gt;3)-beta-D-GalNAc-4-sulfate-(1-&gt;4)-alpha-L-IdoA-(1-&gt;3)-D-GalNAc-4-sulfate + H2O = alpha-L-IdoA-(1-&gt;3)-beta-D-GalNAc-4-sulfate-(1-&gt;4)-alpha-L-IdoA-(1-&gt;3)-D-GalNAc-4-sulfate + N-acetyl-D-galactosamine</text>
        <dbReference type="Rhea" id="RHEA:64372"/>
        <dbReference type="ChEBI" id="CHEBI:15377"/>
        <dbReference type="ChEBI" id="CHEBI:28037"/>
        <dbReference type="ChEBI" id="CHEBI:152565"/>
        <dbReference type="ChEBI" id="CHEBI:152566"/>
    </reaction>
    <physiologicalReaction direction="left-to-right" evidence="12">
        <dbReference type="Rhea" id="RHEA:64373"/>
    </physiologicalReaction>
</comment>
<evidence type="ECO:0000313" key="25">
    <source>
        <dbReference type="Proteomes" id="UP000011518"/>
    </source>
</evidence>
<accession>L8YA92</accession>
<evidence type="ECO:0000256" key="13">
    <source>
        <dbReference type="ARBA" id="ARBA00040940"/>
    </source>
</evidence>
<keyword evidence="5" id="KW-0479">Metal-binding</keyword>
<evidence type="ECO:0000256" key="10">
    <source>
        <dbReference type="ARBA" id="ARBA00023145"/>
    </source>
</evidence>
<dbReference type="GO" id="GO:0006689">
    <property type="term" value="P:ganglioside catabolic process"/>
    <property type="evidence" value="ECO:0007669"/>
    <property type="project" value="TreeGrafter"/>
</dbReference>
<dbReference type="PRINTS" id="PR00738">
    <property type="entry name" value="GLHYDRLASE20"/>
</dbReference>
<evidence type="ECO:0000256" key="18">
    <source>
        <dbReference type="ARBA" id="ARBA00045782"/>
    </source>
</evidence>
<dbReference type="Proteomes" id="UP000011518">
    <property type="component" value="Unassembled WGS sequence"/>
</dbReference>
<evidence type="ECO:0000256" key="16">
    <source>
        <dbReference type="ARBA" id="ARBA00043767"/>
    </source>
</evidence>
<dbReference type="GO" id="GO:0016773">
    <property type="term" value="F:phosphotransferase activity, alcohol group as acceptor"/>
    <property type="evidence" value="ECO:0007669"/>
    <property type="project" value="InterPro"/>
</dbReference>
<dbReference type="GO" id="GO:0005764">
    <property type="term" value="C:lysosome"/>
    <property type="evidence" value="ECO:0007669"/>
    <property type="project" value="TreeGrafter"/>
</dbReference>
<dbReference type="InParanoid" id="L8YA92"/>
<protein>
    <recommendedName>
        <fullName evidence="13">Beta-hexosaminidase subunit alpha</fullName>
        <ecNumber evidence="3">3.2.1.52</ecNumber>
    </recommendedName>
    <alternativeName>
        <fullName evidence="14">Beta-N-acetylhexosaminidase subunit alpha</fullName>
    </alternativeName>
    <alternativeName>
        <fullName evidence="15">N-acetyl-beta-glucosaminidase subunit alpha</fullName>
    </alternativeName>
</protein>
<reference evidence="25" key="1">
    <citation type="submission" date="2012-07" db="EMBL/GenBank/DDBJ databases">
        <title>Genome of the Chinese tree shrew, a rising model animal genetically related to primates.</title>
        <authorList>
            <person name="Zhang G."/>
            <person name="Fan Y."/>
            <person name="Yao Y."/>
            <person name="Huang Z."/>
        </authorList>
    </citation>
    <scope>NUCLEOTIDE SEQUENCE [LARGE SCALE GENOMIC DNA]</scope>
</reference>
<dbReference type="STRING" id="246437.L8YA92"/>
<dbReference type="Gene3D" id="3.40.1190.20">
    <property type="match status" value="1"/>
</dbReference>
<dbReference type="Pfam" id="PF04587">
    <property type="entry name" value="ADP_PFK_GK"/>
    <property type="match status" value="1"/>
</dbReference>
<keyword evidence="4" id="KW-0808">Transferase</keyword>
<dbReference type="AlphaFoldDB" id="L8YA92"/>
<sequence length="752" mass="84394">MGRGAAAERFFSDKEAFHAIAQVASELPGAQVLLCGPVGPKLHELLDDNVFVPPESLQEGDEFHLILEYQAGEQWGQLRAPHANRFIFSHDLSNGAMSTLEVFMSSLEEFQPDLVVLSGLHMMEGQSEALQRKRLSEVVASLSDIPTDVPVHLELASMTNRELMSSLVHQVFPAVASLGLNEQELLFLSQSASGPHSTLTSWSGVPDVGMVSDILFWILKEHGRNHTRASALTRIHFHTLAYHILATVDGHWANQLAAVAAGCAVLDQAFQRYRDLLFGAGSWPRPGPAGLETFSQLVWKSAEGTFFVNETEIQDYPRFPHRGLLLDTSRHYLPLASILDTLDVMAYNKLNVFHWHLVDDPSFPYESFTFPELTKKGSYNPATHIYTPQDVKEVIEYARLRGIRVLAEFDTPGHTLSWGPGIPGLLTPCYSGAHPSGTFGPVNPSLNNTYEFMSTFFLEISSVFPDFYLHLGGDEVDFTCWYEPCHLPLAHTSQVLERAGSPCTQWLLDLRLSSVSSVCPGRWGALGPSGSAPRVNTTARSQRDRLCCWAQRGICWSRATCTRRRLCAMTATRPLPQVRPDTIIQVWREGVPVDYMKELQLITKAGFRALLSAPWYLNRISYGPDWKDFYKVEPLAFKGTPEQKALVIGGEACMWGEYVDSTNLAPRLCTQQHPELPERQSIRRARTPNRRWLLPSALRQPGAQHERLGSPRLFNLPFAYQRLARFRCELLRRGVQAQPLDVGYCEQEFKQP</sequence>
<evidence type="ECO:0000256" key="2">
    <source>
        <dbReference type="ARBA" id="ARBA00006285"/>
    </source>
</evidence>
<evidence type="ECO:0000256" key="8">
    <source>
        <dbReference type="ARBA" id="ARBA00022801"/>
    </source>
</evidence>
<reference evidence="25" key="2">
    <citation type="journal article" date="2013" name="Nat. Commun.">
        <title>Genome of the Chinese tree shrew.</title>
        <authorList>
            <person name="Fan Y."/>
            <person name="Huang Z.Y."/>
            <person name="Cao C.C."/>
            <person name="Chen C.S."/>
            <person name="Chen Y.X."/>
            <person name="Fan D.D."/>
            <person name="He J."/>
            <person name="Hou H.L."/>
            <person name="Hu L."/>
            <person name="Hu X.T."/>
            <person name="Jiang X.T."/>
            <person name="Lai R."/>
            <person name="Lang Y.S."/>
            <person name="Liang B."/>
            <person name="Liao S.G."/>
            <person name="Mu D."/>
            <person name="Ma Y.Y."/>
            <person name="Niu Y.Y."/>
            <person name="Sun X.Q."/>
            <person name="Xia J.Q."/>
            <person name="Xiao J."/>
            <person name="Xiong Z.Q."/>
            <person name="Xu L."/>
            <person name="Yang L."/>
            <person name="Zhang Y."/>
            <person name="Zhao W."/>
            <person name="Zhao X.D."/>
            <person name="Zheng Y.T."/>
            <person name="Zhou J.M."/>
            <person name="Zhu Y.B."/>
            <person name="Zhang G.J."/>
            <person name="Wang J."/>
            <person name="Yao Y.G."/>
        </authorList>
    </citation>
    <scope>NUCLEOTIDE SEQUENCE [LARGE SCALE GENOMIC DNA]</scope>
</reference>
<dbReference type="InterPro" id="IPR029018">
    <property type="entry name" value="Hex-like_dom2"/>
</dbReference>
<dbReference type="Gene3D" id="3.20.20.80">
    <property type="entry name" value="Glycosidases"/>
    <property type="match status" value="1"/>
</dbReference>
<evidence type="ECO:0000256" key="22">
    <source>
        <dbReference type="PIRSR" id="PIRSR625705-1"/>
    </source>
</evidence>
<name>L8YA92_TUPCH</name>
<evidence type="ECO:0000256" key="14">
    <source>
        <dbReference type="ARBA" id="ARBA00041405"/>
    </source>
</evidence>
<comment type="catalytic activity">
    <reaction evidence="20">
        <text>N-acetyl-beta-D-galactosaminyl-(1-&gt;4)-beta-D-3-sulfogalactosyl-(1-&gt;4)-beta-D-glucosyl-(1&lt;-&gt;1')-ceramide + H2O = a beta-D-3-sulfogalactosyl-(1-&gt;4)-beta-D-glucosyl-(1&lt;-&gt;1')-ceramide + N-acetyl-beta-D-galactosamine</text>
        <dbReference type="Rhea" id="RHEA:48276"/>
        <dbReference type="ChEBI" id="CHEBI:15377"/>
        <dbReference type="ChEBI" id="CHEBI:28497"/>
        <dbReference type="ChEBI" id="CHEBI:90163"/>
        <dbReference type="ChEBI" id="CHEBI:90164"/>
    </reaction>
    <physiologicalReaction direction="left-to-right" evidence="20">
        <dbReference type="Rhea" id="RHEA:48277"/>
    </physiologicalReaction>
</comment>
<evidence type="ECO:0000256" key="21">
    <source>
        <dbReference type="ARBA" id="ARBA00049464"/>
    </source>
</evidence>
<dbReference type="GO" id="GO:0006096">
    <property type="term" value="P:glycolytic process"/>
    <property type="evidence" value="ECO:0007669"/>
    <property type="project" value="UniProtKB-KW"/>
</dbReference>
<dbReference type="GO" id="GO:0046872">
    <property type="term" value="F:metal ion binding"/>
    <property type="evidence" value="ECO:0007669"/>
    <property type="project" value="UniProtKB-KW"/>
</dbReference>
<dbReference type="InterPro" id="IPR015883">
    <property type="entry name" value="Glyco_hydro_20_cat"/>
</dbReference>
<evidence type="ECO:0000256" key="4">
    <source>
        <dbReference type="ARBA" id="ARBA00022679"/>
    </source>
</evidence>
<evidence type="ECO:0000256" key="17">
    <source>
        <dbReference type="ARBA" id="ARBA00043827"/>
    </source>
</evidence>
<keyword evidence="6" id="KW-0732">Signal</keyword>
<keyword evidence="8" id="KW-0378">Hydrolase</keyword>
<comment type="function">
    <text evidence="18">Hydrolyzes the non-reducing end N-acetyl-D-hexosamine and/or sulfated N-acetyl-D-hexosamine of glycoconjugates, such as the oligosaccharide moieties from proteins and neutral glycolipids, or from certain mucopolysaccharides. The isozyme S is as active as the isozyme A on the anionic bis-sulfated glycans, the chondroitin-6-sulfate trisaccharide (C6S-3), and the dermatan sulfate pentasaccharide, and the sulfated glycosphingolipid SM2. The isozyme B does not hydrolyze each of these substrates, however hydrolyzes efficiently neutral oligosaccharide. Only the isozyme A is responsible for the degradation of GM2 gangliosides in the presence of GM2A.</text>
</comment>
<comment type="catalytic activity">
    <reaction evidence="21">
        <text>N-acetyl-beta-D-6-sulfogalactosaminyl-(1-&gt;4)-alpha-L-iduronyl-(1-&gt;3)-N-acetyl-D-6-sulfogalactosamine + H2O = alpha-L-iduronyl-(1-&gt;3)-N-acetyl-D-6-sulfogalactosamine + N-acetyl-D-6-sulfogalactosamine</text>
        <dbReference type="Rhea" id="RHEA:64384"/>
        <dbReference type="ChEBI" id="CHEBI:15377"/>
        <dbReference type="ChEBI" id="CHEBI:152567"/>
        <dbReference type="ChEBI" id="CHEBI:152568"/>
        <dbReference type="ChEBI" id="CHEBI:153064"/>
    </reaction>
    <physiologicalReaction direction="left-to-right" evidence="21">
        <dbReference type="Rhea" id="RHEA:64385"/>
    </physiologicalReaction>
</comment>
<evidence type="ECO:0000256" key="11">
    <source>
        <dbReference type="ARBA" id="ARBA00023152"/>
    </source>
</evidence>
<evidence type="ECO:0000256" key="7">
    <source>
        <dbReference type="ARBA" id="ARBA00022777"/>
    </source>
</evidence>
<dbReference type="GO" id="GO:0016020">
    <property type="term" value="C:membrane"/>
    <property type="evidence" value="ECO:0007669"/>
    <property type="project" value="TreeGrafter"/>
</dbReference>
<dbReference type="eggNOG" id="KOG4184">
    <property type="taxonomic scope" value="Eukaryota"/>
</dbReference>
<dbReference type="InterPro" id="IPR025705">
    <property type="entry name" value="Beta_hexosaminidase_sua/sub"/>
</dbReference>
<dbReference type="InterPro" id="IPR017853">
    <property type="entry name" value="GH"/>
</dbReference>
<feature type="domain" description="Glycoside hydrolase family 20 catalytic" evidence="23">
    <location>
        <begin position="319"/>
        <end position="483"/>
    </location>
</feature>
<evidence type="ECO:0000256" key="1">
    <source>
        <dbReference type="ARBA" id="ARBA00001231"/>
    </source>
</evidence>
<evidence type="ECO:0000259" key="23">
    <source>
        <dbReference type="Pfam" id="PF00728"/>
    </source>
</evidence>
<comment type="catalytic activity">
    <reaction evidence="17">
        <text>a ganglioside GM2 + H2O = a ganglioside GM3 + N-acetyl-beta-D-galactosamine</text>
        <dbReference type="Rhea" id="RHEA:47968"/>
        <dbReference type="ChEBI" id="CHEBI:15377"/>
        <dbReference type="ChEBI" id="CHEBI:28497"/>
        <dbReference type="ChEBI" id="CHEBI:79210"/>
        <dbReference type="ChEBI" id="CHEBI:79218"/>
    </reaction>
    <physiologicalReaction direction="left-to-right" evidence="17">
        <dbReference type="Rhea" id="RHEA:47969"/>
    </physiologicalReaction>
</comment>
<dbReference type="GO" id="GO:0030203">
    <property type="term" value="P:glycosaminoglycan metabolic process"/>
    <property type="evidence" value="ECO:0007669"/>
    <property type="project" value="TreeGrafter"/>
</dbReference>
<evidence type="ECO:0000256" key="15">
    <source>
        <dbReference type="ARBA" id="ARBA00043190"/>
    </source>
</evidence>
<evidence type="ECO:0000256" key="3">
    <source>
        <dbReference type="ARBA" id="ARBA00012663"/>
    </source>
</evidence>
<dbReference type="SUPFAM" id="SSF53613">
    <property type="entry name" value="Ribokinase-like"/>
    <property type="match status" value="1"/>
</dbReference>
<organism evidence="24 25">
    <name type="scientific">Tupaia chinensis</name>
    <name type="common">Chinese tree shrew</name>
    <name type="synonym">Tupaia belangeri chinensis</name>
    <dbReference type="NCBI Taxonomy" id="246437"/>
    <lineage>
        <taxon>Eukaryota</taxon>
        <taxon>Metazoa</taxon>
        <taxon>Chordata</taxon>
        <taxon>Craniata</taxon>
        <taxon>Vertebrata</taxon>
        <taxon>Euteleostomi</taxon>
        <taxon>Mammalia</taxon>
        <taxon>Eutheria</taxon>
        <taxon>Euarchontoglires</taxon>
        <taxon>Scandentia</taxon>
        <taxon>Tupaiidae</taxon>
        <taxon>Tupaia</taxon>
    </lineage>
</organism>
<dbReference type="FunCoup" id="L8YA92">
    <property type="interactions" value="1031"/>
</dbReference>
<dbReference type="Gene3D" id="3.30.379.10">
    <property type="entry name" value="Chitobiase/beta-hexosaminidase domain 2-like"/>
    <property type="match status" value="1"/>
</dbReference>
<comment type="catalytic activity">
    <reaction evidence="16">
        <text>a ganglioside GM2 (d18:1(4E)) + H2O = a ganglioside GM3 (d18:1(4E)) + N-acetyl-beta-D-galactosamine</text>
        <dbReference type="Rhea" id="RHEA:47940"/>
        <dbReference type="ChEBI" id="CHEBI:15377"/>
        <dbReference type="ChEBI" id="CHEBI:28497"/>
        <dbReference type="ChEBI" id="CHEBI:60065"/>
        <dbReference type="ChEBI" id="CHEBI:71502"/>
    </reaction>
    <physiologicalReaction direction="left-to-right" evidence="16">
        <dbReference type="Rhea" id="RHEA:47941"/>
    </physiologicalReaction>
</comment>
<evidence type="ECO:0000256" key="20">
    <source>
        <dbReference type="ARBA" id="ARBA00047301"/>
    </source>
</evidence>
<gene>
    <name evidence="24" type="ORF">TREES_T100018935</name>
</gene>
<comment type="catalytic activity">
    <reaction evidence="1">
        <text>Hydrolysis of terminal non-reducing N-acetyl-D-hexosamine residues in N-acetyl-beta-D-hexosaminides.</text>
        <dbReference type="EC" id="3.2.1.52"/>
    </reaction>
</comment>
<evidence type="ECO:0000256" key="19">
    <source>
        <dbReference type="ARBA" id="ARBA00046515"/>
    </source>
</evidence>
<dbReference type="InterPro" id="IPR007666">
    <property type="entry name" value="ADP_PFK/GK"/>
</dbReference>
<comment type="subunit">
    <text evidence="19">There are 3 beta-hexosaminidase isozymes: isozyme A (hexosaminidase A) is a heterodimer composed of one subunit alpha and one subunit beta (chain A and B); isozyme B (hexosaminidase B) is a homodimer of two beta subunits (two chains A and B); isozyme S (hexosaminidase S) is a homodimer of two alpha subunits. The composition of the dimer (isozyme A versus isozyme S) has a significant effect on the substrate specificity of the alpha subunit active site.</text>
</comment>
<dbReference type="GO" id="GO:0004563">
    <property type="term" value="F:beta-N-acetylhexosaminidase activity"/>
    <property type="evidence" value="ECO:0007669"/>
    <property type="project" value="UniProtKB-EC"/>
</dbReference>
<dbReference type="PANTHER" id="PTHR22600:SF39">
    <property type="entry name" value="BETA-HEXOSAMINIDASE SUBUNIT ALPHA"/>
    <property type="match status" value="1"/>
</dbReference>
<feature type="active site" description="Proton donor" evidence="22">
    <location>
        <position position="475"/>
    </location>
</feature>
<evidence type="ECO:0000256" key="9">
    <source>
        <dbReference type="ARBA" id="ARBA00022842"/>
    </source>
</evidence>
<feature type="domain" description="Glycoside hydrolase family 20 catalytic" evidence="23">
    <location>
        <begin position="578"/>
        <end position="665"/>
    </location>
</feature>
<dbReference type="GO" id="GO:0016301">
    <property type="term" value="F:kinase activity"/>
    <property type="evidence" value="ECO:0007669"/>
    <property type="project" value="UniProtKB-KW"/>
</dbReference>
<keyword evidence="10" id="KW-0865">Zymogen</keyword>
<comment type="similarity">
    <text evidence="2">Belongs to the glycosyl hydrolase 20 family.</text>
</comment>
<evidence type="ECO:0000256" key="12">
    <source>
        <dbReference type="ARBA" id="ARBA00023505"/>
    </source>
</evidence>
<keyword evidence="25" id="KW-1185">Reference proteome</keyword>
<evidence type="ECO:0000256" key="5">
    <source>
        <dbReference type="ARBA" id="ARBA00022723"/>
    </source>
</evidence>
<dbReference type="SUPFAM" id="SSF51445">
    <property type="entry name" value="(Trans)glycosidases"/>
    <property type="match status" value="1"/>
</dbReference>
<keyword evidence="11" id="KW-0324">Glycolysis</keyword>
<dbReference type="EC" id="3.2.1.52" evidence="3"/>
<dbReference type="EMBL" id="KB365490">
    <property type="protein sequence ID" value="ELV11281.1"/>
    <property type="molecule type" value="Genomic_DNA"/>
</dbReference>
<dbReference type="PANTHER" id="PTHR22600">
    <property type="entry name" value="BETA-HEXOSAMINIDASE"/>
    <property type="match status" value="1"/>
</dbReference>
<dbReference type="Pfam" id="PF00728">
    <property type="entry name" value="Glyco_hydro_20"/>
    <property type="match status" value="2"/>
</dbReference>
<dbReference type="PROSITE" id="PS51255">
    <property type="entry name" value="ADPK"/>
    <property type="match status" value="1"/>
</dbReference>